<dbReference type="Gene3D" id="3.40.1170.60">
    <property type="match status" value="1"/>
</dbReference>
<dbReference type="GO" id="GO:0003684">
    <property type="term" value="F:damaged DNA binding"/>
    <property type="evidence" value="ECO:0007669"/>
    <property type="project" value="InterPro"/>
</dbReference>
<dbReference type="InterPro" id="IPR006642">
    <property type="entry name" value="Rad18_UBZ4"/>
</dbReference>
<dbReference type="GO" id="GO:0006281">
    <property type="term" value="P:DNA repair"/>
    <property type="evidence" value="ECO:0007669"/>
    <property type="project" value="UniProtKB-KW"/>
</dbReference>
<dbReference type="EMBL" id="JARTCD010000005">
    <property type="protein sequence ID" value="KAJ8662085.1"/>
    <property type="molecule type" value="Genomic_DNA"/>
</dbReference>
<dbReference type="Pfam" id="PF11799">
    <property type="entry name" value="IMS_C"/>
    <property type="match status" value="1"/>
</dbReference>
<protein>
    <recommendedName>
        <fullName evidence="3">DNA polymerase kappa</fullName>
        <ecNumber evidence="2">2.7.7.7</ecNumber>
    </recommendedName>
</protein>
<dbReference type="InterPro" id="IPR036775">
    <property type="entry name" value="DNA_pol_Y-fam_lit_finger_sf"/>
</dbReference>
<dbReference type="InterPro" id="IPR022880">
    <property type="entry name" value="DNApol_IV"/>
</dbReference>
<dbReference type="RefSeq" id="XP_058346998.1">
    <property type="nucleotide sequence ID" value="XM_058481867.1"/>
</dbReference>
<keyword evidence="13 15" id="KW-0234">DNA repair</keyword>
<dbReference type="InterPro" id="IPR017961">
    <property type="entry name" value="DNA_pol_Y-fam_little_finger"/>
</dbReference>
<evidence type="ECO:0000256" key="16">
    <source>
        <dbReference type="SAM" id="MobiDB-lite"/>
    </source>
</evidence>
<keyword evidence="9 15" id="KW-0863">Zinc-finger</keyword>
<evidence type="ECO:0000313" key="19">
    <source>
        <dbReference type="EMBL" id="KAJ8662085.1"/>
    </source>
</evidence>
<evidence type="ECO:0000256" key="2">
    <source>
        <dbReference type="ARBA" id="ARBA00012417"/>
    </source>
</evidence>
<dbReference type="Gene3D" id="3.30.1490.100">
    <property type="entry name" value="DNA polymerase, Y-family, little finger domain"/>
    <property type="match status" value="1"/>
</dbReference>
<dbReference type="PROSITE" id="PS50173">
    <property type="entry name" value="UMUC"/>
    <property type="match status" value="1"/>
</dbReference>
<evidence type="ECO:0000256" key="13">
    <source>
        <dbReference type="ARBA" id="ARBA00023204"/>
    </source>
</evidence>
<gene>
    <name evidence="19" type="ORF">O0I10_001775</name>
</gene>
<evidence type="ECO:0000259" key="17">
    <source>
        <dbReference type="PROSITE" id="PS50173"/>
    </source>
</evidence>
<dbReference type="PROSITE" id="PS51908">
    <property type="entry name" value="ZF_UBZ4"/>
    <property type="match status" value="1"/>
</dbReference>
<dbReference type="FunFam" id="3.30.70.270:FF:000014">
    <property type="entry name" value="DNA polymerase kappa subunit"/>
    <property type="match status" value="1"/>
</dbReference>
<dbReference type="FunFam" id="3.40.1170.60:FF:000012">
    <property type="entry name" value="Putative DNA-directed polymerase kappa"/>
    <property type="match status" value="1"/>
</dbReference>
<dbReference type="Gene3D" id="1.10.150.810">
    <property type="match status" value="1"/>
</dbReference>
<dbReference type="Proteomes" id="UP001234581">
    <property type="component" value="Unassembled WGS sequence"/>
</dbReference>
<proteinExistence type="inferred from homology"/>
<reference evidence="19 20" key="1">
    <citation type="submission" date="2023-03" db="EMBL/GenBank/DDBJ databases">
        <title>Genome sequence of Lichtheimia ornata CBS 291.66.</title>
        <authorList>
            <person name="Mohabir J.T."/>
            <person name="Shea T.P."/>
            <person name="Kurbessoian T."/>
            <person name="Berby B."/>
            <person name="Fontaine J."/>
            <person name="Livny J."/>
            <person name="Gnirke A."/>
            <person name="Stajich J.E."/>
            <person name="Cuomo C.A."/>
        </authorList>
    </citation>
    <scope>NUCLEOTIDE SEQUENCE [LARGE SCALE GENOMIC DNA]</scope>
    <source>
        <strain evidence="19">CBS 291.66</strain>
    </source>
</reference>
<evidence type="ECO:0000256" key="12">
    <source>
        <dbReference type="ARBA" id="ARBA00022932"/>
    </source>
</evidence>
<dbReference type="CDD" id="cd03586">
    <property type="entry name" value="PolY_Pol_IV_kappa"/>
    <property type="match status" value="1"/>
</dbReference>
<dbReference type="Gene3D" id="3.30.160.60">
    <property type="entry name" value="Classic Zinc Finger"/>
    <property type="match status" value="1"/>
</dbReference>
<dbReference type="GO" id="GO:0003887">
    <property type="term" value="F:DNA-directed DNA polymerase activity"/>
    <property type="evidence" value="ECO:0007669"/>
    <property type="project" value="UniProtKB-KW"/>
</dbReference>
<feature type="compositionally biased region" description="Basic and acidic residues" evidence="16">
    <location>
        <begin position="533"/>
        <end position="559"/>
    </location>
</feature>
<feature type="region of interest" description="Disordered" evidence="16">
    <location>
        <begin position="533"/>
        <end position="570"/>
    </location>
</feature>
<comment type="caution">
    <text evidence="19">The sequence shown here is derived from an EMBL/GenBank/DDBJ whole genome shotgun (WGS) entry which is preliminary data.</text>
</comment>
<evidence type="ECO:0000256" key="5">
    <source>
        <dbReference type="ARBA" id="ARBA00022695"/>
    </source>
</evidence>
<feature type="compositionally biased region" description="Polar residues" evidence="16">
    <location>
        <begin position="71"/>
        <end position="102"/>
    </location>
</feature>
<feature type="compositionally biased region" description="Low complexity" evidence="16">
    <location>
        <begin position="611"/>
        <end position="620"/>
    </location>
</feature>
<dbReference type="InterPro" id="IPR050116">
    <property type="entry name" value="DNA_polymerase-Y"/>
</dbReference>
<keyword evidence="7" id="KW-0479">Metal-binding</keyword>
<dbReference type="Pfam" id="PF00817">
    <property type="entry name" value="IMS"/>
    <property type="match status" value="1"/>
</dbReference>
<keyword evidence="12" id="KW-0239">DNA-directed DNA polymerase</keyword>
<dbReference type="PANTHER" id="PTHR11076:SF33">
    <property type="entry name" value="DNA POLYMERASE KAPPA"/>
    <property type="match status" value="1"/>
</dbReference>
<evidence type="ECO:0000256" key="15">
    <source>
        <dbReference type="PROSITE-ProRule" id="PRU01256"/>
    </source>
</evidence>
<dbReference type="FunFam" id="1.10.150.810:FF:000003">
    <property type="entry name" value="DNA polymerase kappa subunit"/>
    <property type="match status" value="1"/>
</dbReference>
<evidence type="ECO:0000256" key="14">
    <source>
        <dbReference type="ARBA" id="ARBA00049244"/>
    </source>
</evidence>
<dbReference type="InterPro" id="IPR043502">
    <property type="entry name" value="DNA/RNA_pol_sf"/>
</dbReference>
<name>A0AAD7VBZ9_9FUNG</name>
<keyword evidence="8 15" id="KW-0227">DNA damage</keyword>
<dbReference type="GO" id="GO:0006260">
    <property type="term" value="P:DNA replication"/>
    <property type="evidence" value="ECO:0007669"/>
    <property type="project" value="UniProtKB-KW"/>
</dbReference>
<keyword evidence="10" id="KW-0862">Zinc</keyword>
<dbReference type="SUPFAM" id="SSF56672">
    <property type="entry name" value="DNA/RNA polymerases"/>
    <property type="match status" value="1"/>
</dbReference>
<dbReference type="NCBIfam" id="NF002677">
    <property type="entry name" value="PRK02406.1"/>
    <property type="match status" value="1"/>
</dbReference>
<sequence length="640" mass="72478">MLRMGTKWFLSSLSLIRPELHMAEDDAYYEEWDDNALFEVPLEDQDMAWDIDNDDDNDDLPIDHLLNATTESGDQQATSSDANDGQSSQTLRSRLAGPSTNKAGLDSVDKDKVNRIIYEASKGSAFFENERKRDQMVTERIERMMAKYDKIRDIDLSMETRITDRMIRGLESERDLSQVICHVDMDAFYASVEELEQPQLKTVPMAVGDTAMLCTSNYEARKFGVRSAMPGYIALKLCPHLKIIPLHFDKYRAASNKVRAIFAKYDPDFAPMSLDEAYLNLTNYLKTTTMSPPEVVQQIRQEIFEETQLTASAGIGANKMLSKICSDMNKPNGQYHLPNDINAIQDFIKDLSIRKIPGIGRVTERILSALGVHTCSDVYERRAVLYRLLSPVAFKSLLRSHLGMGSTTVQVKASQKSMGVERTFRPISTRSALFQKVDELAELLSQDLDQKRIKGKTVGIKLKLTTFEVRVRAKTLPYHIHKACDIARYAKELLEKEMPLSLRLMGVKLSSLERIGNDGSVEKFFRRIPAKRLREEEEKKEEAEEDHLPSDKTEPEAATHHPSPTEQQENVECPICNRSLQLDNAAFNQHVDECLNRVEVRSILVSERDTPSSSSSSAPSSKKHSSLFDYYSREPPASSS</sequence>
<dbReference type="GO" id="GO:0008270">
    <property type="term" value="F:zinc ion binding"/>
    <property type="evidence" value="ECO:0007669"/>
    <property type="project" value="UniProtKB-KW"/>
</dbReference>
<dbReference type="Pfam" id="PF11798">
    <property type="entry name" value="IMS_HHH"/>
    <property type="match status" value="1"/>
</dbReference>
<dbReference type="GeneID" id="83209193"/>
<keyword evidence="6" id="KW-0235">DNA replication</keyword>
<keyword evidence="5" id="KW-0548">Nucleotidyltransferase</keyword>
<dbReference type="AlphaFoldDB" id="A0AAD7VBZ9"/>
<evidence type="ECO:0000256" key="11">
    <source>
        <dbReference type="ARBA" id="ARBA00022842"/>
    </source>
</evidence>
<dbReference type="InterPro" id="IPR024728">
    <property type="entry name" value="PolY_HhH_motif"/>
</dbReference>
<dbReference type="GO" id="GO:0042276">
    <property type="term" value="P:error-prone translesion synthesis"/>
    <property type="evidence" value="ECO:0007669"/>
    <property type="project" value="TreeGrafter"/>
</dbReference>
<feature type="domain" description="UmuC" evidence="17">
    <location>
        <begin position="180"/>
        <end position="360"/>
    </location>
</feature>
<evidence type="ECO:0000256" key="1">
    <source>
        <dbReference type="ARBA" id="ARBA00010945"/>
    </source>
</evidence>
<keyword evidence="11" id="KW-0460">Magnesium</keyword>
<comment type="similarity">
    <text evidence="1">Belongs to the DNA polymerase type-Y family.</text>
</comment>
<accession>A0AAD7VBZ9</accession>
<evidence type="ECO:0000259" key="18">
    <source>
        <dbReference type="PROSITE" id="PS51908"/>
    </source>
</evidence>
<evidence type="ECO:0000256" key="3">
    <source>
        <dbReference type="ARBA" id="ARBA00016178"/>
    </source>
</evidence>
<evidence type="ECO:0000256" key="10">
    <source>
        <dbReference type="ARBA" id="ARBA00022833"/>
    </source>
</evidence>
<dbReference type="EC" id="2.7.7.7" evidence="2"/>
<keyword evidence="4" id="KW-0808">Transferase</keyword>
<dbReference type="HAMAP" id="MF_01113">
    <property type="entry name" value="DNApol_IV"/>
    <property type="match status" value="1"/>
</dbReference>
<evidence type="ECO:0000313" key="20">
    <source>
        <dbReference type="Proteomes" id="UP001234581"/>
    </source>
</evidence>
<evidence type="ECO:0000256" key="7">
    <source>
        <dbReference type="ARBA" id="ARBA00022723"/>
    </source>
</evidence>
<dbReference type="PANTHER" id="PTHR11076">
    <property type="entry name" value="DNA REPAIR POLYMERASE UMUC / TRANSFERASE FAMILY MEMBER"/>
    <property type="match status" value="1"/>
</dbReference>
<feature type="domain" description="UBZ4-type" evidence="18">
    <location>
        <begin position="570"/>
        <end position="599"/>
    </location>
</feature>
<dbReference type="Gene3D" id="3.30.70.270">
    <property type="match status" value="1"/>
</dbReference>
<dbReference type="FunFam" id="3.30.1490.100:FF:000004">
    <property type="entry name" value="DNA polymerase IV"/>
    <property type="match status" value="1"/>
</dbReference>
<dbReference type="FunFam" id="1.10.150.810:FF:000001">
    <property type="entry name" value="DNA polymerase kappa"/>
    <property type="match status" value="1"/>
</dbReference>
<evidence type="ECO:0000256" key="6">
    <source>
        <dbReference type="ARBA" id="ARBA00022705"/>
    </source>
</evidence>
<organism evidence="19 20">
    <name type="scientific">Lichtheimia ornata</name>
    <dbReference type="NCBI Taxonomy" id="688661"/>
    <lineage>
        <taxon>Eukaryota</taxon>
        <taxon>Fungi</taxon>
        <taxon>Fungi incertae sedis</taxon>
        <taxon>Mucoromycota</taxon>
        <taxon>Mucoromycotina</taxon>
        <taxon>Mucoromycetes</taxon>
        <taxon>Mucorales</taxon>
        <taxon>Lichtheimiaceae</taxon>
        <taxon>Lichtheimia</taxon>
    </lineage>
</organism>
<evidence type="ECO:0000256" key="8">
    <source>
        <dbReference type="ARBA" id="ARBA00022763"/>
    </source>
</evidence>
<comment type="catalytic activity">
    <reaction evidence="14">
        <text>DNA(n) + a 2'-deoxyribonucleoside 5'-triphosphate = DNA(n+1) + diphosphate</text>
        <dbReference type="Rhea" id="RHEA:22508"/>
        <dbReference type="Rhea" id="RHEA-COMP:17339"/>
        <dbReference type="Rhea" id="RHEA-COMP:17340"/>
        <dbReference type="ChEBI" id="CHEBI:33019"/>
        <dbReference type="ChEBI" id="CHEBI:61560"/>
        <dbReference type="ChEBI" id="CHEBI:173112"/>
        <dbReference type="EC" id="2.7.7.7"/>
    </reaction>
</comment>
<dbReference type="SMART" id="SM00734">
    <property type="entry name" value="ZnF_Rad18"/>
    <property type="match status" value="1"/>
</dbReference>
<keyword evidence="20" id="KW-1185">Reference proteome</keyword>
<dbReference type="GO" id="GO:0005634">
    <property type="term" value="C:nucleus"/>
    <property type="evidence" value="ECO:0007669"/>
    <property type="project" value="TreeGrafter"/>
</dbReference>
<dbReference type="SUPFAM" id="SSF100879">
    <property type="entry name" value="Lesion bypass DNA polymerase (Y-family), little finger domain"/>
    <property type="match status" value="1"/>
</dbReference>
<evidence type="ECO:0000256" key="9">
    <source>
        <dbReference type="ARBA" id="ARBA00022771"/>
    </source>
</evidence>
<feature type="region of interest" description="Disordered" evidence="16">
    <location>
        <begin position="71"/>
        <end position="106"/>
    </location>
</feature>
<dbReference type="Gene3D" id="1.10.150.20">
    <property type="entry name" value="5' to 3' exonuclease, C-terminal subdomain"/>
    <property type="match status" value="1"/>
</dbReference>
<dbReference type="InterPro" id="IPR043128">
    <property type="entry name" value="Rev_trsase/Diguanyl_cyclase"/>
</dbReference>
<dbReference type="InterPro" id="IPR001126">
    <property type="entry name" value="UmuC"/>
</dbReference>
<evidence type="ECO:0000256" key="4">
    <source>
        <dbReference type="ARBA" id="ARBA00022679"/>
    </source>
</evidence>
<feature type="region of interest" description="Disordered" evidence="16">
    <location>
        <begin position="605"/>
        <end position="640"/>
    </location>
</feature>
<dbReference type="GO" id="GO:0070987">
    <property type="term" value="P:error-free translesion synthesis"/>
    <property type="evidence" value="ECO:0007669"/>
    <property type="project" value="UniProtKB-ARBA"/>
</dbReference>